<evidence type="ECO:0000313" key="2">
    <source>
        <dbReference type="EMBL" id="URE23346.1"/>
    </source>
</evidence>
<keyword evidence="1" id="KW-0472">Membrane</keyword>
<gene>
    <name evidence="2" type="ORF">MUK42_17527</name>
</gene>
<dbReference type="AlphaFoldDB" id="A0A9E7KN41"/>
<accession>A0A9E7KN41</accession>
<protein>
    <submittedName>
        <fullName evidence="2">Uncharacterized protein</fullName>
    </submittedName>
</protein>
<dbReference type="Proteomes" id="UP001055439">
    <property type="component" value="Chromosome 8"/>
</dbReference>
<dbReference type="EMBL" id="CP097510">
    <property type="protein sequence ID" value="URE23346.1"/>
    <property type="molecule type" value="Genomic_DNA"/>
</dbReference>
<keyword evidence="1" id="KW-1133">Transmembrane helix</keyword>
<keyword evidence="3" id="KW-1185">Reference proteome</keyword>
<evidence type="ECO:0000313" key="3">
    <source>
        <dbReference type="Proteomes" id="UP001055439"/>
    </source>
</evidence>
<reference evidence="2" key="1">
    <citation type="submission" date="2022-05" db="EMBL/GenBank/DDBJ databases">
        <title>The Musa troglodytarum L. genome provides insights into the mechanism of non-climacteric behaviour and enrichment of carotenoids.</title>
        <authorList>
            <person name="Wang J."/>
        </authorList>
    </citation>
    <scope>NUCLEOTIDE SEQUENCE</scope>
    <source>
        <tissue evidence="2">Leaf</tissue>
    </source>
</reference>
<feature type="transmembrane region" description="Helical" evidence="1">
    <location>
        <begin position="16"/>
        <end position="38"/>
    </location>
</feature>
<organism evidence="2 3">
    <name type="scientific">Musa troglodytarum</name>
    <name type="common">fe'i banana</name>
    <dbReference type="NCBI Taxonomy" id="320322"/>
    <lineage>
        <taxon>Eukaryota</taxon>
        <taxon>Viridiplantae</taxon>
        <taxon>Streptophyta</taxon>
        <taxon>Embryophyta</taxon>
        <taxon>Tracheophyta</taxon>
        <taxon>Spermatophyta</taxon>
        <taxon>Magnoliopsida</taxon>
        <taxon>Liliopsida</taxon>
        <taxon>Zingiberales</taxon>
        <taxon>Musaceae</taxon>
        <taxon>Musa</taxon>
    </lineage>
</organism>
<keyword evidence="1" id="KW-0812">Transmembrane</keyword>
<name>A0A9E7KN41_9LILI</name>
<sequence>MQKSHNKKKTTYLKRYIISISLRAFITLFMTLLFSSFLRRREGDDRIRKVGSFSFPFLLLWGNPSVRFASARYSSPDLEA</sequence>
<proteinExistence type="predicted"/>
<evidence type="ECO:0000256" key="1">
    <source>
        <dbReference type="SAM" id="Phobius"/>
    </source>
</evidence>